<feature type="compositionally biased region" description="Basic and acidic residues" evidence="1">
    <location>
        <begin position="12"/>
        <end position="45"/>
    </location>
</feature>
<evidence type="ECO:0000313" key="2">
    <source>
        <dbReference type="EMBL" id="RUA22712.1"/>
    </source>
</evidence>
<accession>A0A432JJF9</accession>
<proteinExistence type="predicted"/>
<organism evidence="2">
    <name type="scientific">Billgrantia gudaonensis</name>
    <dbReference type="NCBI Taxonomy" id="376427"/>
    <lineage>
        <taxon>Bacteria</taxon>
        <taxon>Pseudomonadati</taxon>
        <taxon>Pseudomonadota</taxon>
        <taxon>Gammaproteobacteria</taxon>
        <taxon>Oceanospirillales</taxon>
        <taxon>Halomonadaceae</taxon>
        <taxon>Billgrantia</taxon>
    </lineage>
</organism>
<evidence type="ECO:0000256" key="1">
    <source>
        <dbReference type="SAM" id="MobiDB-lite"/>
    </source>
</evidence>
<comment type="caution">
    <text evidence="2">The sequence shown here is derived from an EMBL/GenBank/DDBJ whole genome shotgun (WGS) entry which is preliminary data.</text>
</comment>
<dbReference type="AlphaFoldDB" id="A0A432JJF9"/>
<feature type="region of interest" description="Disordered" evidence="1">
    <location>
        <begin position="113"/>
        <end position="145"/>
    </location>
</feature>
<gene>
    <name evidence="2" type="ORF">DSL92_04390</name>
</gene>
<feature type="region of interest" description="Disordered" evidence="1">
    <location>
        <begin position="1"/>
        <end position="66"/>
    </location>
</feature>
<sequence>MLGDWQPGAQSEVDRAGQPELEHSRRWQRHDARLTYEATKGRTAGDDSPQPPRHSLNPGFQPINIRHGCAPLRRSRAGILAPGSRLETHRTHRPVLTSPPGIGMRYSAIRSRLDNKPSNSAETQSSTKTSSGCQRQPKCRMAQSGSCSRMDAGRWRRGVHRLQLDWPPLLAQSLVRASLSQSGRWCDSMRVPPLYASDASGVRREEPCVPTSCVANWHPARPQAAASWSGLDRSVMVKGHGIGCMDNCSPGSRVLSRTGIVVQSARIEHGDDVMDV</sequence>
<protein>
    <submittedName>
        <fullName evidence="2">Uncharacterized protein</fullName>
    </submittedName>
</protein>
<name>A0A432JJF9_9GAMM</name>
<reference evidence="2" key="1">
    <citation type="submission" date="2018-12" db="EMBL/GenBank/DDBJ databases">
        <authorList>
            <person name="Jadhav K."/>
            <person name="Kushwaha B."/>
            <person name="Jadhav I."/>
        </authorList>
    </citation>
    <scope>NUCLEOTIDE SEQUENCE [LARGE SCALE GENOMIC DNA]</scope>
    <source>
        <strain evidence="2">SBS 10</strain>
    </source>
</reference>
<dbReference type="EMBL" id="RXHI01000011">
    <property type="protein sequence ID" value="RUA22712.1"/>
    <property type="molecule type" value="Genomic_DNA"/>
</dbReference>
<feature type="compositionally biased region" description="Polar residues" evidence="1">
    <location>
        <begin position="116"/>
        <end position="134"/>
    </location>
</feature>